<keyword evidence="3 5" id="KW-0687">Ribonucleoprotein</keyword>
<dbReference type="SUPFAM" id="SSF50104">
    <property type="entry name" value="Translation proteins SH3-like domain"/>
    <property type="match status" value="1"/>
</dbReference>
<evidence type="ECO:0000256" key="2">
    <source>
        <dbReference type="ARBA" id="ARBA00022980"/>
    </source>
</evidence>
<dbReference type="GO" id="GO:0003735">
    <property type="term" value="F:structural constituent of ribosome"/>
    <property type="evidence" value="ECO:0007669"/>
    <property type="project" value="InterPro"/>
</dbReference>
<evidence type="ECO:0000256" key="1">
    <source>
        <dbReference type="ARBA" id="ARBA00005781"/>
    </source>
</evidence>
<comment type="caution">
    <text evidence="8">The sequence shown here is derived from an EMBL/GenBank/DDBJ whole genome shotgun (WGS) entry which is preliminary data.</text>
</comment>
<comment type="similarity">
    <text evidence="1 5 6">Belongs to the bacterial ribosomal protein bL19 family.</text>
</comment>
<organism evidence="8 9">
    <name type="scientific">candidate division WS6 bacterium GW2011_GWA2_37_6</name>
    <dbReference type="NCBI Taxonomy" id="1619087"/>
    <lineage>
        <taxon>Bacteria</taxon>
        <taxon>Candidatus Dojkabacteria</taxon>
    </lineage>
</organism>
<dbReference type="NCBIfam" id="TIGR01024">
    <property type="entry name" value="rplS_bact"/>
    <property type="match status" value="1"/>
</dbReference>
<dbReference type="InterPro" id="IPR001857">
    <property type="entry name" value="Ribosomal_bL19"/>
</dbReference>
<dbReference type="GO" id="GO:0006412">
    <property type="term" value="P:translation"/>
    <property type="evidence" value="ECO:0007669"/>
    <property type="project" value="UniProtKB-UniRule"/>
</dbReference>
<dbReference type="InterPro" id="IPR038657">
    <property type="entry name" value="Ribosomal_bL19_sf"/>
</dbReference>
<feature type="compositionally biased region" description="Basic and acidic residues" evidence="7">
    <location>
        <begin position="129"/>
        <end position="162"/>
    </location>
</feature>
<dbReference type="AlphaFoldDB" id="A0A0G0GVA5"/>
<dbReference type="PATRIC" id="fig|1619087.5.peg.490"/>
<keyword evidence="2 5" id="KW-0689">Ribosomal protein</keyword>
<dbReference type="Proteomes" id="UP000034852">
    <property type="component" value="Unassembled WGS sequence"/>
</dbReference>
<gene>
    <name evidence="5" type="primary">rplS</name>
    <name evidence="8" type="ORF">US52_C0040G0002</name>
</gene>
<name>A0A0G0GVA5_9BACT</name>
<proteinExistence type="inferred from homology"/>
<dbReference type="InterPro" id="IPR008991">
    <property type="entry name" value="Translation_prot_SH3-like_sf"/>
</dbReference>
<dbReference type="InterPro" id="IPR018257">
    <property type="entry name" value="Ribosomal_bL19_CS"/>
</dbReference>
<dbReference type="Pfam" id="PF01245">
    <property type="entry name" value="Ribosomal_L19"/>
    <property type="match status" value="1"/>
</dbReference>
<dbReference type="Gene3D" id="2.30.30.790">
    <property type="match status" value="1"/>
</dbReference>
<dbReference type="PROSITE" id="PS01015">
    <property type="entry name" value="RIBOSOMAL_L19"/>
    <property type="match status" value="1"/>
</dbReference>
<protein>
    <recommendedName>
        <fullName evidence="4 5">Large ribosomal subunit protein bL19</fullName>
    </recommendedName>
</protein>
<evidence type="ECO:0000256" key="6">
    <source>
        <dbReference type="RuleBase" id="RU000559"/>
    </source>
</evidence>
<evidence type="ECO:0000256" key="4">
    <source>
        <dbReference type="ARBA" id="ARBA00035171"/>
    </source>
</evidence>
<evidence type="ECO:0000256" key="3">
    <source>
        <dbReference type="ARBA" id="ARBA00023274"/>
    </source>
</evidence>
<dbReference type="PANTHER" id="PTHR15680:SF9">
    <property type="entry name" value="LARGE RIBOSOMAL SUBUNIT PROTEIN BL19M"/>
    <property type="match status" value="1"/>
</dbReference>
<dbReference type="HAMAP" id="MF_00402">
    <property type="entry name" value="Ribosomal_bL19"/>
    <property type="match status" value="1"/>
</dbReference>
<reference evidence="8 9" key="1">
    <citation type="journal article" date="2015" name="Nature">
        <title>rRNA introns, odd ribosomes, and small enigmatic genomes across a large radiation of phyla.</title>
        <authorList>
            <person name="Brown C.T."/>
            <person name="Hug L.A."/>
            <person name="Thomas B.C."/>
            <person name="Sharon I."/>
            <person name="Castelle C.J."/>
            <person name="Singh A."/>
            <person name="Wilkins M.J."/>
            <person name="Williams K.H."/>
            <person name="Banfield J.F."/>
        </authorList>
    </citation>
    <scope>NUCLEOTIDE SEQUENCE [LARGE SCALE GENOMIC DNA]</scope>
</reference>
<feature type="region of interest" description="Disordered" evidence="7">
    <location>
        <begin position="116"/>
        <end position="162"/>
    </location>
</feature>
<dbReference type="EMBL" id="LBTH01000040">
    <property type="protein sequence ID" value="KKQ34963.1"/>
    <property type="molecule type" value="Genomic_DNA"/>
</dbReference>
<dbReference type="PANTHER" id="PTHR15680">
    <property type="entry name" value="RIBOSOMAL PROTEIN L19"/>
    <property type="match status" value="1"/>
</dbReference>
<sequence length="162" mass="18516">MNTNFLQRAEKSMIRKDIPEFEVGDSIAVHNILREKGKERVQVFRGIVLAIKGSGLAKTFTIRKISSGIGVEKIFPFNSPSIKKIVFEKKGKVRRAKLYYMRKRIGRSAIKITEGSISESMKQQHAKLKKELEAEPDKSEKVAEVKPEDKENTEKKEPEKTK</sequence>
<evidence type="ECO:0000256" key="5">
    <source>
        <dbReference type="HAMAP-Rule" id="MF_00402"/>
    </source>
</evidence>
<dbReference type="PRINTS" id="PR00061">
    <property type="entry name" value="RIBOSOMALL19"/>
</dbReference>
<evidence type="ECO:0000256" key="7">
    <source>
        <dbReference type="SAM" id="MobiDB-lite"/>
    </source>
</evidence>
<evidence type="ECO:0000313" key="8">
    <source>
        <dbReference type="EMBL" id="KKQ34963.1"/>
    </source>
</evidence>
<comment type="function">
    <text evidence="5 6">This protein is located at the 30S-50S ribosomal subunit interface and may play a role in the structure and function of the aminoacyl-tRNA binding site.</text>
</comment>
<dbReference type="GO" id="GO:0022625">
    <property type="term" value="C:cytosolic large ribosomal subunit"/>
    <property type="evidence" value="ECO:0007669"/>
    <property type="project" value="TreeGrafter"/>
</dbReference>
<accession>A0A0G0GVA5</accession>
<evidence type="ECO:0000313" key="9">
    <source>
        <dbReference type="Proteomes" id="UP000034852"/>
    </source>
</evidence>